<evidence type="ECO:0000256" key="2">
    <source>
        <dbReference type="ARBA" id="ARBA00006842"/>
    </source>
</evidence>
<dbReference type="AlphaFoldDB" id="A0A081CP68"/>
<keyword evidence="11" id="KW-0175">Coiled coil</keyword>
<evidence type="ECO:0000256" key="4">
    <source>
        <dbReference type="ARBA" id="ARBA00022448"/>
    </source>
</evidence>
<organism evidence="13">
    <name type="scientific">Pseudozyma antarctica</name>
    <name type="common">Yeast</name>
    <name type="synonym">Candida antarctica</name>
    <dbReference type="NCBI Taxonomy" id="84753"/>
    <lineage>
        <taxon>Eukaryota</taxon>
        <taxon>Fungi</taxon>
        <taxon>Dikarya</taxon>
        <taxon>Basidiomycota</taxon>
        <taxon>Ustilaginomycotina</taxon>
        <taxon>Ustilaginomycetes</taxon>
        <taxon>Ustilaginales</taxon>
        <taxon>Ustilaginaceae</taxon>
        <taxon>Moesziomyces</taxon>
    </lineage>
</organism>
<evidence type="ECO:0000313" key="13">
    <source>
        <dbReference type="EMBL" id="GAK68464.1"/>
    </source>
</evidence>
<comment type="subcellular location">
    <subcellularLocation>
        <location evidence="1">Mitochondrion inner membrane</location>
    </subcellularLocation>
</comment>
<protein>
    <recommendedName>
        <fullName evidence="3">ATP synthase subunit d, mitochondrial</fullName>
    </recommendedName>
</protein>
<keyword evidence="4" id="KW-0813">Transport</keyword>
<evidence type="ECO:0000313" key="14">
    <source>
        <dbReference type="Proteomes" id="UP000053758"/>
    </source>
</evidence>
<dbReference type="Proteomes" id="UP000053758">
    <property type="component" value="Unassembled WGS sequence"/>
</dbReference>
<evidence type="ECO:0000256" key="1">
    <source>
        <dbReference type="ARBA" id="ARBA00004273"/>
    </source>
</evidence>
<evidence type="ECO:0000256" key="12">
    <source>
        <dbReference type="SAM" id="MobiDB-lite"/>
    </source>
</evidence>
<feature type="region of interest" description="Disordered" evidence="12">
    <location>
        <begin position="505"/>
        <end position="533"/>
    </location>
</feature>
<evidence type="ECO:0000256" key="9">
    <source>
        <dbReference type="ARBA" id="ARBA00023128"/>
    </source>
</evidence>
<feature type="compositionally biased region" description="Low complexity" evidence="12">
    <location>
        <begin position="509"/>
        <end position="522"/>
    </location>
</feature>
<dbReference type="InterPro" id="IPR008689">
    <property type="entry name" value="ATP_synth_F0_dsu_mt"/>
</dbReference>
<feature type="region of interest" description="Disordered" evidence="12">
    <location>
        <begin position="383"/>
        <end position="402"/>
    </location>
</feature>
<name>A0A081CP68_PSEA2</name>
<keyword evidence="5" id="KW-0138">CF(0)</keyword>
<dbReference type="GO" id="GO:0015986">
    <property type="term" value="P:proton motive force-driven ATP synthesis"/>
    <property type="evidence" value="ECO:0007669"/>
    <property type="project" value="InterPro"/>
</dbReference>
<dbReference type="PANTHER" id="PTHR12700">
    <property type="entry name" value="ATP SYNTHASE SUBUNIT D, MITOCHONDRIAL"/>
    <property type="match status" value="1"/>
</dbReference>
<keyword evidence="10" id="KW-0472">Membrane</keyword>
<reference evidence="13" key="1">
    <citation type="submission" date="2014-07" db="EMBL/GenBank/DDBJ databases">
        <title>Draft genome sequence of the yeast Pseudozyma antarctica JCM 10317 known as a producer of lipase B which used in a wide range of industrial applications.</title>
        <authorList>
            <person name="Morita T."/>
            <person name="Saika A."/>
            <person name="Koike H."/>
        </authorList>
    </citation>
    <scope>NUCLEOTIDE SEQUENCE</scope>
    <source>
        <strain evidence="13">JCM 10317</strain>
    </source>
</reference>
<feature type="compositionally biased region" description="Low complexity" evidence="12">
    <location>
        <begin position="383"/>
        <end position="394"/>
    </location>
</feature>
<dbReference type="Gene3D" id="6.10.280.70">
    <property type="match status" value="1"/>
</dbReference>
<evidence type="ECO:0000256" key="6">
    <source>
        <dbReference type="ARBA" id="ARBA00022781"/>
    </source>
</evidence>
<evidence type="ECO:0000256" key="11">
    <source>
        <dbReference type="SAM" id="Coils"/>
    </source>
</evidence>
<evidence type="ECO:0000256" key="8">
    <source>
        <dbReference type="ARBA" id="ARBA00023065"/>
    </source>
</evidence>
<dbReference type="Pfam" id="PF05873">
    <property type="entry name" value="Mt_ATP-synt_D"/>
    <property type="match status" value="1"/>
</dbReference>
<gene>
    <name evidence="13" type="ORF">PAN0_104c6722</name>
</gene>
<feature type="compositionally biased region" description="Basic residues" evidence="12">
    <location>
        <begin position="523"/>
        <end position="533"/>
    </location>
</feature>
<sequence length="533" mass="58932">MAARAAAADLAKISNLGLGKNTLAQISAFRKRADDAKRQLAQLQQQKTDVDFAHYNKLIRNKDVVSQAQKILAEFKPVTYDVQAQLKAIDAFESKAVRICPSFRHFSLSPRPHRRFVASSHHRIRIASHSPNVPSHRIFRHKRASTRFRIGTPESEAPRRAHSPTRLLASHRRSRHLRPAAAVLCRRACTFTRALESAVVGSRMRGVRTAAIPPTAKIGSIDTQHTPSPPTPLQKLPSVGRSSTVLMRLSTRTALISVEQAQATASKIEAELKDLKATLKNIEEARPFNQLSVDDVVAARPEIGRTVDEMVKKGKWTTPGYDEKFGTGVESRDRSAVTGVPKFKEVLCPRRRRTPRSGNLARSGPLAQAPRWAAVIRAAPNPAAPASFGSSPPSSTKPIKDTDRIFGRMAYSSAGVRERHHSPQSTAFRLGTRIISSHRPSLTCTWGFEWRYAASHWTALNSIVWPHGVFAQAAAIRPTRRWMHMSPCNAPAVANDHVLATHARSAFDPATASRPATPTRTTQRPRRRPTPSF</sequence>
<evidence type="ECO:0000256" key="7">
    <source>
        <dbReference type="ARBA" id="ARBA00022792"/>
    </source>
</evidence>
<keyword evidence="6" id="KW-0375">Hydrogen ion transport</keyword>
<feature type="coiled-coil region" evidence="11">
    <location>
        <begin position="258"/>
        <end position="285"/>
    </location>
</feature>
<keyword evidence="8" id="KW-0406">Ion transport</keyword>
<dbReference type="RefSeq" id="XP_014653335.1">
    <property type="nucleotide sequence ID" value="XM_014797849.1"/>
</dbReference>
<dbReference type="InterPro" id="IPR036228">
    <property type="entry name" value="ATP_synth_F0_dsu_sf_mt"/>
</dbReference>
<dbReference type="SUPFAM" id="SSF161065">
    <property type="entry name" value="ATP synthase D chain-like"/>
    <property type="match status" value="1"/>
</dbReference>
<dbReference type="HOGENOM" id="CLU_510885_0_0_1"/>
<dbReference type="EMBL" id="DF830171">
    <property type="protein sequence ID" value="GAK68464.1"/>
    <property type="molecule type" value="Genomic_DNA"/>
</dbReference>
<dbReference type="GO" id="GO:0015078">
    <property type="term" value="F:proton transmembrane transporter activity"/>
    <property type="evidence" value="ECO:0007669"/>
    <property type="project" value="InterPro"/>
</dbReference>
<keyword evidence="7" id="KW-0999">Mitochondrion inner membrane</keyword>
<evidence type="ECO:0000256" key="3">
    <source>
        <dbReference type="ARBA" id="ARBA00021688"/>
    </source>
</evidence>
<dbReference type="GO" id="GO:0045259">
    <property type="term" value="C:proton-transporting ATP synthase complex"/>
    <property type="evidence" value="ECO:0007669"/>
    <property type="project" value="UniProtKB-KW"/>
</dbReference>
<evidence type="ECO:0000256" key="5">
    <source>
        <dbReference type="ARBA" id="ARBA00022547"/>
    </source>
</evidence>
<dbReference type="GeneID" id="26307509"/>
<comment type="similarity">
    <text evidence="2">Belongs to the ATPase d subunit family.</text>
</comment>
<proteinExistence type="inferred from homology"/>
<dbReference type="GO" id="GO:0005743">
    <property type="term" value="C:mitochondrial inner membrane"/>
    <property type="evidence" value="ECO:0007669"/>
    <property type="project" value="UniProtKB-SubCell"/>
</dbReference>
<keyword evidence="14" id="KW-1185">Reference proteome</keyword>
<accession>A0A081CP68</accession>
<feature type="region of interest" description="Disordered" evidence="12">
    <location>
        <begin position="218"/>
        <end position="239"/>
    </location>
</feature>
<keyword evidence="9" id="KW-0496">Mitochondrion</keyword>
<evidence type="ECO:0000256" key="10">
    <source>
        <dbReference type="ARBA" id="ARBA00023136"/>
    </source>
</evidence>